<feature type="compositionally biased region" description="Polar residues" evidence="1">
    <location>
        <begin position="1"/>
        <end position="19"/>
    </location>
</feature>
<evidence type="ECO:0000313" key="3">
    <source>
        <dbReference type="Proteomes" id="UP000291084"/>
    </source>
</evidence>
<feature type="compositionally biased region" description="Basic and acidic residues" evidence="1">
    <location>
        <begin position="69"/>
        <end position="79"/>
    </location>
</feature>
<reference evidence="2 3" key="1">
    <citation type="journal article" date="2015" name="Sci. Rep.">
        <title>The power of single molecule real-time sequencing technology in the de novo assembly of a eukaryotic genome.</title>
        <authorList>
            <person name="Sakai H."/>
            <person name="Naito K."/>
            <person name="Ogiso-Tanaka E."/>
            <person name="Takahashi Y."/>
            <person name="Iseki K."/>
            <person name="Muto C."/>
            <person name="Satou K."/>
            <person name="Teruya K."/>
            <person name="Shiroma A."/>
            <person name="Shimoji M."/>
            <person name="Hirano T."/>
            <person name="Itoh T."/>
            <person name="Kaga A."/>
            <person name="Tomooka N."/>
        </authorList>
    </citation>
    <scope>NUCLEOTIDE SEQUENCE [LARGE SCALE GENOMIC DNA]</scope>
    <source>
        <strain evidence="3">cv. Shumari</strain>
    </source>
</reference>
<proteinExistence type="predicted"/>
<feature type="region of interest" description="Disordered" evidence="1">
    <location>
        <begin position="1"/>
        <end position="28"/>
    </location>
</feature>
<protein>
    <submittedName>
        <fullName evidence="2">Uncharacterized protein</fullName>
    </submittedName>
</protein>
<dbReference type="EMBL" id="AP015036">
    <property type="protein sequence ID" value="BAT82745.1"/>
    <property type="molecule type" value="Genomic_DNA"/>
</dbReference>
<sequence length="92" mass="10131">TKSNNGPVQAQPGSTTPTQGPLPSSLNLCPSSLATTSKVETIIPKSRTKPILKVNQSLKGKPIYELKKPNSNQHEELKPHIQIQKRKLRLLK</sequence>
<gene>
    <name evidence="2" type="primary">Vigan.03G280300</name>
    <name evidence="2" type="ORF">VIGAN_03280300</name>
</gene>
<feature type="compositionally biased region" description="Basic residues" evidence="1">
    <location>
        <begin position="83"/>
        <end position="92"/>
    </location>
</feature>
<dbReference type="AlphaFoldDB" id="A0A0S3RQ89"/>
<name>A0A0S3RQ89_PHAAN</name>
<feature type="non-terminal residue" evidence="2">
    <location>
        <position position="1"/>
    </location>
</feature>
<dbReference type="Proteomes" id="UP000291084">
    <property type="component" value="Chromosome 3"/>
</dbReference>
<organism evidence="2 3">
    <name type="scientific">Vigna angularis var. angularis</name>
    <dbReference type="NCBI Taxonomy" id="157739"/>
    <lineage>
        <taxon>Eukaryota</taxon>
        <taxon>Viridiplantae</taxon>
        <taxon>Streptophyta</taxon>
        <taxon>Embryophyta</taxon>
        <taxon>Tracheophyta</taxon>
        <taxon>Spermatophyta</taxon>
        <taxon>Magnoliopsida</taxon>
        <taxon>eudicotyledons</taxon>
        <taxon>Gunneridae</taxon>
        <taxon>Pentapetalae</taxon>
        <taxon>rosids</taxon>
        <taxon>fabids</taxon>
        <taxon>Fabales</taxon>
        <taxon>Fabaceae</taxon>
        <taxon>Papilionoideae</taxon>
        <taxon>50 kb inversion clade</taxon>
        <taxon>NPAAA clade</taxon>
        <taxon>indigoferoid/millettioid clade</taxon>
        <taxon>Phaseoleae</taxon>
        <taxon>Vigna</taxon>
    </lineage>
</organism>
<keyword evidence="3" id="KW-1185">Reference proteome</keyword>
<evidence type="ECO:0000313" key="2">
    <source>
        <dbReference type="EMBL" id="BAT82745.1"/>
    </source>
</evidence>
<evidence type="ECO:0000256" key="1">
    <source>
        <dbReference type="SAM" id="MobiDB-lite"/>
    </source>
</evidence>
<feature type="region of interest" description="Disordered" evidence="1">
    <location>
        <begin position="69"/>
        <end position="92"/>
    </location>
</feature>
<accession>A0A0S3RQ89</accession>